<dbReference type="InterPro" id="IPR043128">
    <property type="entry name" value="Rev_trsase/Diguanyl_cyclase"/>
</dbReference>
<dbReference type="Pfam" id="PF00665">
    <property type="entry name" value="rve"/>
    <property type="match status" value="1"/>
</dbReference>
<feature type="domain" description="Integrase catalytic" evidence="22">
    <location>
        <begin position="1340"/>
        <end position="1498"/>
    </location>
</feature>
<dbReference type="InterPro" id="IPR012337">
    <property type="entry name" value="RNaseH-like_sf"/>
</dbReference>
<dbReference type="CDD" id="cd01647">
    <property type="entry name" value="RT_LTR"/>
    <property type="match status" value="1"/>
</dbReference>
<feature type="region of interest" description="Disordered" evidence="19">
    <location>
        <begin position="338"/>
        <end position="365"/>
    </location>
</feature>
<protein>
    <recommendedName>
        <fullName evidence="16">Gypsy retrotransposon integrase-like protein 1</fullName>
        <ecNumber evidence="2">3.1.26.4</ecNumber>
    </recommendedName>
</protein>
<dbReference type="CDD" id="cd09274">
    <property type="entry name" value="RNase_HI_RT_Ty3"/>
    <property type="match status" value="1"/>
</dbReference>
<dbReference type="Gene3D" id="4.10.60.10">
    <property type="entry name" value="Zinc finger, CCHC-type"/>
    <property type="match status" value="1"/>
</dbReference>
<proteinExistence type="inferred from homology"/>
<dbReference type="Pfam" id="PF00098">
    <property type="entry name" value="zf-CCHC"/>
    <property type="match status" value="1"/>
</dbReference>
<dbReference type="InterPro" id="IPR041577">
    <property type="entry name" value="RT_RNaseH_2"/>
</dbReference>
<evidence type="ECO:0000256" key="10">
    <source>
        <dbReference type="ARBA" id="ARBA00022842"/>
    </source>
</evidence>
<dbReference type="PANTHER" id="PTHR37984:SF5">
    <property type="entry name" value="PROTEIN NYNRIN-LIKE"/>
    <property type="match status" value="1"/>
</dbReference>
<keyword evidence="3" id="KW-0645">Protease</keyword>
<evidence type="ECO:0000256" key="7">
    <source>
        <dbReference type="ARBA" id="ARBA00022750"/>
    </source>
</evidence>
<keyword evidence="6" id="KW-0540">Nuclease</keyword>
<comment type="similarity">
    <text evidence="1">Belongs to the beta type-B retroviral polymerase family. HERV class-II K(HML-2) pol subfamily.</text>
</comment>
<sequence length="1744" mass="197577">MAEFEELKREMAEMQRRFAEQAGALDQARTEQREALSLARAVIEHQATAQAPPAAIYIPRDRKLPEFSGRSTNTGELSVEEWVASMKSAFQVMRVPAEDRVELAKQHLKDEAKATVRFMLGDGEKSTDDIFQVLLDTYGDKVPIGTRLKDFYERKQMQGETIRSYAYDLQERLRRVQRREPNRVPEAESVLKEQLVLGLRDDFLRREMKRRVKEDAMLTFVQVMQAAITWAEEEETQTPDFPKPSPRVRVVSADAEQASSTLTLEKLHEAIQKIATRQDELYQAVHSNSRVQLQQSRPKRQPLKDSDGRYICYSCGEPGHTSRYCPLGAEAVKVTDQSRRSTGMAGPNKGNVPSSTTQTSPGPSMIRSHTAEWTDEVTETLKSGAFGDCLTVEIRIAGVKTNCLLDTGSEVSTITESHFRKHFGEQELRLSSAHWVRLTAANGLDIPVLGCLQADVECMGKVLPGKCIFVLTDTSPRAEEIKGLSGIIGMNIISEFKSLFVTGENVKSANKFGQPAEAKIRRVLASVEKTETLSPDGKIGFVKVGGKQAITIPPLSEKVFEGRCRVPPKVKCQVLIEATTGVSLPKGLLVANVLTKTEGGKVSVRVMNSSERTIRLNPRCRVAVVSKPREVLTEKTLEFEEEEGTLHVRRVAHVQAVKISDNLPVPVQVNYEKLTPAQREELNQLLAKYRDIFSKSDSDYGYTQSVTHDIHTGDAPPVKQRHRRVPPHVFQEFKKHVQDLVSQGVLRESASPWASPAVIVVKKDGTVRFCCDYRKLNEVTCKDAYPLPRVEESLDALGNAQLFSTLDLTAGYFQVAVSERDREKTAVTTPFGLFEWTRMPFGLCNAPATFQRLMGVVLGDLTFDVLLIYLDDIIVFSKDFKSHCERLELVFDRLNRHGLKLKPSKCFLFRSEVKFLGHVISSEGIKVDSEKVSALDAWPVPKSVKEVRQLIGFMSYYRRFVPKFAQLAKPLHALMGSKDKRRASELFIWSSECQTAFDKLRQCLMSPPVLAYPDFGLPFILTTDASQQGIGAVLSQKQGGAERVIAFASRGLRGSERNDKYYSAFKLELLALKWAATEKFKEYLMFSKFTVITDHNPLRYLETANLGAVEQRWVAQLAEFNFEVLYKPGRLNTNADALSRIPSSEVPEQEDTEKDFISLNSEEVRACLWPAQESKQGESDVQVAVQASIKKVLNGYSWNEIRELQRSDDLMGPIYNAVSKDRKPSRTGQQSMPPVSKKLCREFERLQLHNGVMFRCILDPRDGEKIRQLVVPVPLQRSVYDSQHEHGGHFGEKSTLTLMRRSYYWPNMSKDVQGWIAQCKRCTLAKDVFPRIRAPMTCSNVTAPLEVLAMDYTQLEMSSGGYENVLVLTDMFTRFTVAVPTKNQTASTTAKALIKHWFVYYGCPARLHSDQGRCFEAQVIKELCKVYGIEKSRTSPYHPQGNAQCERFNRTMHDMLRTLTPEKKKDWKTHLPELVMAYNNHVHSSTGYSPFYLMFGRDARLPLDVLGGKDLEESDAENLDDWVKSHHCRLKTAVEVANTVAQEASKRRKRVYDRKSSGALVRPGDRVLLRNHKHRGRNKIQDKWEHTPYIVVKQNHSDIPVFTIKPEQGGPSRVVHRDQLRHCTFPLSSSSTPRITTCRPVNQSDSETEFLDLVFSPATAHRQSRDKRVVHMETDDVEQRASLILEQEDVVQDVIPEIEWGEQEVSDDADISDVECENVPELRRSQRQNRGKLPVRYRDDYLMR</sequence>
<dbReference type="PROSITE" id="PS00141">
    <property type="entry name" value="ASP_PROTEASE"/>
    <property type="match status" value="1"/>
</dbReference>
<dbReference type="EMBL" id="JAYKXH010000009">
    <property type="protein sequence ID" value="KAK7157962.1"/>
    <property type="molecule type" value="Genomic_DNA"/>
</dbReference>
<dbReference type="InterPro" id="IPR041588">
    <property type="entry name" value="Integrase_H2C2"/>
</dbReference>
<evidence type="ECO:0000256" key="11">
    <source>
        <dbReference type="ARBA" id="ARBA00022884"/>
    </source>
</evidence>
<keyword evidence="24" id="KW-1185">Reference proteome</keyword>
<evidence type="ECO:0000256" key="5">
    <source>
        <dbReference type="ARBA" id="ARBA00022695"/>
    </source>
</evidence>
<dbReference type="SUPFAM" id="SSF57756">
    <property type="entry name" value="Retrovirus zinc finger-like domains"/>
    <property type="match status" value="1"/>
</dbReference>
<gene>
    <name evidence="23" type="ORF">R3I93_009230</name>
</gene>
<dbReference type="Pfam" id="PF17921">
    <property type="entry name" value="Integrase_H2C2"/>
    <property type="match status" value="1"/>
</dbReference>
<dbReference type="GO" id="GO:0004523">
    <property type="term" value="F:RNA-DNA hybrid ribonuclease activity"/>
    <property type="evidence" value="ECO:0007669"/>
    <property type="project" value="UniProtKB-EC"/>
</dbReference>
<dbReference type="GO" id="GO:0003723">
    <property type="term" value="F:RNA binding"/>
    <property type="evidence" value="ECO:0007669"/>
    <property type="project" value="UniProtKB-KW"/>
</dbReference>
<dbReference type="Pfam" id="PF17919">
    <property type="entry name" value="RT_RNaseH_2"/>
    <property type="match status" value="1"/>
</dbReference>
<dbReference type="InterPro" id="IPR036875">
    <property type="entry name" value="Znf_CCHC_sf"/>
</dbReference>
<evidence type="ECO:0000256" key="15">
    <source>
        <dbReference type="ARBA" id="ARBA00023268"/>
    </source>
</evidence>
<dbReference type="InterPro" id="IPR001878">
    <property type="entry name" value="Znf_CCHC"/>
</dbReference>
<evidence type="ECO:0000256" key="8">
    <source>
        <dbReference type="ARBA" id="ARBA00022759"/>
    </source>
</evidence>
<evidence type="ECO:0000256" key="16">
    <source>
        <dbReference type="ARBA" id="ARBA00039658"/>
    </source>
</evidence>
<comment type="caution">
    <text evidence="23">The sequence shown here is derived from an EMBL/GenBank/DDBJ whole genome shotgun (WGS) entry which is preliminary data.</text>
</comment>
<dbReference type="InterPro" id="IPR043502">
    <property type="entry name" value="DNA/RNA_pol_sf"/>
</dbReference>
<dbReference type="GO" id="GO:0004190">
    <property type="term" value="F:aspartic-type endopeptidase activity"/>
    <property type="evidence" value="ECO:0007669"/>
    <property type="project" value="UniProtKB-KW"/>
</dbReference>
<dbReference type="InterPro" id="IPR001584">
    <property type="entry name" value="Integrase_cat-core"/>
</dbReference>
<dbReference type="GO" id="GO:0008270">
    <property type="term" value="F:zinc ion binding"/>
    <property type="evidence" value="ECO:0007669"/>
    <property type="project" value="UniProtKB-KW"/>
</dbReference>
<keyword evidence="9" id="KW-0378">Hydrolase</keyword>
<dbReference type="FunFam" id="3.30.70.270:FF:000020">
    <property type="entry name" value="Transposon Tf2-6 polyprotein-like Protein"/>
    <property type="match status" value="1"/>
</dbReference>
<dbReference type="Gene3D" id="3.10.10.10">
    <property type="entry name" value="HIV Type 1 Reverse Transcriptase, subunit A, domain 1"/>
    <property type="match status" value="1"/>
</dbReference>
<evidence type="ECO:0000256" key="2">
    <source>
        <dbReference type="ARBA" id="ARBA00012180"/>
    </source>
</evidence>
<dbReference type="SUPFAM" id="SSF56672">
    <property type="entry name" value="DNA/RNA polymerases"/>
    <property type="match status" value="1"/>
</dbReference>
<dbReference type="SMART" id="SM00343">
    <property type="entry name" value="ZnF_C2HC"/>
    <property type="match status" value="1"/>
</dbReference>
<dbReference type="Gene3D" id="1.10.340.70">
    <property type="match status" value="1"/>
</dbReference>
<dbReference type="GO" id="GO:0015074">
    <property type="term" value="P:DNA integration"/>
    <property type="evidence" value="ECO:0007669"/>
    <property type="project" value="UniProtKB-KW"/>
</dbReference>
<evidence type="ECO:0000256" key="13">
    <source>
        <dbReference type="ARBA" id="ARBA00022918"/>
    </source>
</evidence>
<dbReference type="FunFam" id="3.10.10.10:FF:000007">
    <property type="entry name" value="Retrovirus-related Pol polyprotein from transposon 17.6-like Protein"/>
    <property type="match status" value="1"/>
</dbReference>
<dbReference type="Gene3D" id="3.30.420.10">
    <property type="entry name" value="Ribonuclease H-like superfamily/Ribonuclease H"/>
    <property type="match status" value="1"/>
</dbReference>
<evidence type="ECO:0000256" key="12">
    <source>
        <dbReference type="ARBA" id="ARBA00022908"/>
    </source>
</evidence>
<feature type="domain" description="Reverse transcriptase" evidence="21">
    <location>
        <begin position="741"/>
        <end position="920"/>
    </location>
</feature>
<dbReference type="Pfam" id="PF00078">
    <property type="entry name" value="RVT_1"/>
    <property type="match status" value="1"/>
</dbReference>
<keyword evidence="17" id="KW-0862">Zinc</keyword>
<evidence type="ECO:0000259" key="22">
    <source>
        <dbReference type="PROSITE" id="PS50994"/>
    </source>
</evidence>
<keyword evidence="4" id="KW-0808">Transferase</keyword>
<evidence type="ECO:0000256" key="18">
    <source>
        <dbReference type="SAM" id="Coils"/>
    </source>
</evidence>
<keyword evidence="15" id="KW-0511">Multifunctional enzyme</keyword>
<organism evidence="23 24">
    <name type="scientific">Phoxinus phoxinus</name>
    <name type="common">Eurasian minnow</name>
    <dbReference type="NCBI Taxonomy" id="58324"/>
    <lineage>
        <taxon>Eukaryota</taxon>
        <taxon>Metazoa</taxon>
        <taxon>Chordata</taxon>
        <taxon>Craniata</taxon>
        <taxon>Vertebrata</taxon>
        <taxon>Euteleostomi</taxon>
        <taxon>Actinopterygii</taxon>
        <taxon>Neopterygii</taxon>
        <taxon>Teleostei</taxon>
        <taxon>Ostariophysi</taxon>
        <taxon>Cypriniformes</taxon>
        <taxon>Leuciscidae</taxon>
        <taxon>Phoxininae</taxon>
        <taxon>Phoxinus</taxon>
    </lineage>
</organism>
<keyword evidence="17" id="KW-0863">Zinc-finger</keyword>
<evidence type="ECO:0000256" key="19">
    <source>
        <dbReference type="SAM" id="MobiDB-lite"/>
    </source>
</evidence>
<dbReference type="Proteomes" id="UP001364617">
    <property type="component" value="Unassembled WGS sequence"/>
</dbReference>
<evidence type="ECO:0000313" key="24">
    <source>
        <dbReference type="Proteomes" id="UP001364617"/>
    </source>
</evidence>
<evidence type="ECO:0000256" key="4">
    <source>
        <dbReference type="ARBA" id="ARBA00022679"/>
    </source>
</evidence>
<dbReference type="InterPro" id="IPR000477">
    <property type="entry name" value="RT_dom"/>
</dbReference>
<evidence type="ECO:0000313" key="23">
    <source>
        <dbReference type="EMBL" id="KAK7157962.1"/>
    </source>
</evidence>
<evidence type="ECO:0000256" key="9">
    <source>
        <dbReference type="ARBA" id="ARBA00022801"/>
    </source>
</evidence>
<accession>A0AAN9D2V1</accession>
<keyword evidence="18" id="KW-0175">Coiled coil</keyword>
<keyword evidence="12" id="KW-0229">DNA integration</keyword>
<dbReference type="FunFam" id="3.10.20.370:FF:000001">
    <property type="entry name" value="Retrovirus-related Pol polyprotein from transposon 17.6-like protein"/>
    <property type="match status" value="1"/>
</dbReference>
<feature type="compositionally biased region" description="Low complexity" evidence="19">
    <location>
        <begin position="353"/>
        <end position="364"/>
    </location>
</feature>
<reference evidence="23 24" key="1">
    <citation type="submission" date="2024-02" db="EMBL/GenBank/DDBJ databases">
        <title>Chromosome-level genome assembly of the Eurasian Minnow (Phoxinus phoxinus).</title>
        <authorList>
            <person name="Oriowo T.O."/>
            <person name="Martin S."/>
            <person name="Stange M."/>
            <person name="Chrysostomakis Y."/>
            <person name="Brown T."/>
            <person name="Winkler S."/>
            <person name="Kukowka S."/>
            <person name="Myers E.W."/>
            <person name="Bohne A."/>
        </authorList>
    </citation>
    <scope>NUCLEOTIDE SEQUENCE [LARGE SCALE GENOMIC DNA]</scope>
    <source>
        <strain evidence="23">ZFMK-TIS-60720</strain>
        <tissue evidence="23">Whole Organism</tissue>
    </source>
</reference>
<keyword evidence="5" id="KW-0548">Nucleotidyltransferase</keyword>
<keyword evidence="8" id="KW-0255">Endonuclease</keyword>
<dbReference type="InterPro" id="IPR021109">
    <property type="entry name" value="Peptidase_aspartic_dom_sf"/>
</dbReference>
<feature type="domain" description="CCHC-type" evidence="20">
    <location>
        <begin position="312"/>
        <end position="326"/>
    </location>
</feature>
<dbReference type="EC" id="3.1.26.4" evidence="2"/>
<keyword evidence="14" id="KW-0238">DNA-binding</keyword>
<dbReference type="Gene3D" id="3.30.70.270">
    <property type="match status" value="2"/>
</dbReference>
<evidence type="ECO:0000259" key="21">
    <source>
        <dbReference type="PROSITE" id="PS50878"/>
    </source>
</evidence>
<dbReference type="Gene3D" id="2.40.70.10">
    <property type="entry name" value="Acid Proteases"/>
    <property type="match status" value="1"/>
</dbReference>
<dbReference type="SUPFAM" id="SSF50630">
    <property type="entry name" value="Acid proteases"/>
    <property type="match status" value="1"/>
</dbReference>
<dbReference type="GO" id="GO:0006508">
    <property type="term" value="P:proteolysis"/>
    <property type="evidence" value="ECO:0007669"/>
    <property type="project" value="UniProtKB-KW"/>
</dbReference>
<evidence type="ECO:0000256" key="17">
    <source>
        <dbReference type="PROSITE-ProRule" id="PRU00047"/>
    </source>
</evidence>
<dbReference type="PROSITE" id="PS50158">
    <property type="entry name" value="ZF_CCHC"/>
    <property type="match status" value="1"/>
</dbReference>
<dbReference type="InterPro" id="IPR001969">
    <property type="entry name" value="Aspartic_peptidase_AS"/>
</dbReference>
<keyword evidence="7" id="KW-0064">Aspartyl protease</keyword>
<dbReference type="PROSITE" id="PS50994">
    <property type="entry name" value="INTEGRASE"/>
    <property type="match status" value="1"/>
</dbReference>
<feature type="coiled-coil region" evidence="18">
    <location>
        <begin position="4"/>
        <end position="31"/>
    </location>
</feature>
<evidence type="ECO:0000256" key="1">
    <source>
        <dbReference type="ARBA" id="ARBA00010879"/>
    </source>
</evidence>
<keyword evidence="13" id="KW-0695">RNA-directed DNA polymerase</keyword>
<keyword evidence="11" id="KW-0694">RNA-binding</keyword>
<dbReference type="PROSITE" id="PS50878">
    <property type="entry name" value="RT_POL"/>
    <property type="match status" value="1"/>
</dbReference>
<keyword evidence="10" id="KW-0460">Magnesium</keyword>
<keyword evidence="17" id="KW-0479">Metal-binding</keyword>
<dbReference type="InterPro" id="IPR036397">
    <property type="entry name" value="RNaseH_sf"/>
</dbReference>
<name>A0AAN9D2V1_9TELE</name>
<dbReference type="FunFam" id="1.10.340.70:FF:000001">
    <property type="entry name" value="Retrovirus-related Pol polyprotein from transposon gypsy-like Protein"/>
    <property type="match status" value="1"/>
</dbReference>
<dbReference type="PANTHER" id="PTHR37984">
    <property type="entry name" value="PROTEIN CBG26694"/>
    <property type="match status" value="1"/>
</dbReference>
<evidence type="ECO:0000259" key="20">
    <source>
        <dbReference type="PROSITE" id="PS50158"/>
    </source>
</evidence>
<evidence type="ECO:0000256" key="6">
    <source>
        <dbReference type="ARBA" id="ARBA00022722"/>
    </source>
</evidence>
<dbReference type="InterPro" id="IPR050951">
    <property type="entry name" value="Retrovirus_Pol_polyprotein"/>
</dbReference>
<evidence type="ECO:0000256" key="14">
    <source>
        <dbReference type="ARBA" id="ARBA00023125"/>
    </source>
</evidence>
<dbReference type="FunFam" id="3.30.420.10:FF:000032">
    <property type="entry name" value="Retrovirus-related Pol polyprotein from transposon 297-like Protein"/>
    <property type="match status" value="1"/>
</dbReference>
<dbReference type="GO" id="GO:0003964">
    <property type="term" value="F:RNA-directed DNA polymerase activity"/>
    <property type="evidence" value="ECO:0007669"/>
    <property type="project" value="UniProtKB-KW"/>
</dbReference>
<evidence type="ECO:0000256" key="3">
    <source>
        <dbReference type="ARBA" id="ARBA00022670"/>
    </source>
</evidence>
<dbReference type="GO" id="GO:0003677">
    <property type="term" value="F:DNA binding"/>
    <property type="evidence" value="ECO:0007669"/>
    <property type="project" value="UniProtKB-KW"/>
</dbReference>
<dbReference type="SUPFAM" id="SSF53098">
    <property type="entry name" value="Ribonuclease H-like"/>
    <property type="match status" value="1"/>
</dbReference>